<name>A0A2S5KMS4_9PROT</name>
<evidence type="ECO:0000313" key="2">
    <source>
        <dbReference type="EMBL" id="PPC76012.1"/>
    </source>
</evidence>
<organism evidence="2 3">
    <name type="scientific">Proteobacteria bacterium 228</name>
    <dbReference type="NCBI Taxonomy" id="2083153"/>
    <lineage>
        <taxon>Bacteria</taxon>
        <taxon>Pseudomonadati</taxon>
        <taxon>Pseudomonadota</taxon>
    </lineage>
</organism>
<comment type="caution">
    <text evidence="2">The sequence shown here is derived from an EMBL/GenBank/DDBJ whole genome shotgun (WGS) entry which is preliminary data.</text>
</comment>
<dbReference type="Proteomes" id="UP000238196">
    <property type="component" value="Unassembled WGS sequence"/>
</dbReference>
<gene>
    <name evidence="2" type="ORF">C4K68_17715</name>
</gene>
<reference evidence="2 3" key="1">
    <citation type="submission" date="2018-02" db="EMBL/GenBank/DDBJ databases">
        <title>novel marine gammaproteobacteria from coastal saline agro ecosystem.</title>
        <authorList>
            <person name="Krishnan R."/>
            <person name="Ramesh Kumar N."/>
        </authorList>
    </citation>
    <scope>NUCLEOTIDE SEQUENCE [LARGE SCALE GENOMIC DNA]</scope>
    <source>
        <strain evidence="2 3">228</strain>
    </source>
</reference>
<dbReference type="AlphaFoldDB" id="A0A2S5KMS4"/>
<accession>A0A2S5KMS4</accession>
<protein>
    <recommendedName>
        <fullName evidence="4">DUF1127 domain-containing protein</fullName>
    </recommendedName>
</protein>
<proteinExistence type="predicted"/>
<feature type="compositionally biased region" description="Polar residues" evidence="1">
    <location>
        <begin position="58"/>
        <end position="70"/>
    </location>
</feature>
<feature type="region of interest" description="Disordered" evidence="1">
    <location>
        <begin position="50"/>
        <end position="70"/>
    </location>
</feature>
<evidence type="ECO:0008006" key="4">
    <source>
        <dbReference type="Google" id="ProtNLM"/>
    </source>
</evidence>
<evidence type="ECO:0000256" key="1">
    <source>
        <dbReference type="SAM" id="MobiDB-lite"/>
    </source>
</evidence>
<dbReference type="EMBL" id="PRLP01000058">
    <property type="protein sequence ID" value="PPC76012.1"/>
    <property type="molecule type" value="Genomic_DNA"/>
</dbReference>
<sequence>MTVIALLLRSWQWLDSRATQALLHRKQLQRQLAHLSPHLLRDLGLRTDQLTAPGDCHPTTSSQRITDYDR</sequence>
<evidence type="ECO:0000313" key="3">
    <source>
        <dbReference type="Proteomes" id="UP000238196"/>
    </source>
</evidence>